<proteinExistence type="predicted"/>
<sequence length="118" mass="13800">MYIMVTQTVLTCIDFKVFKCFRCRIEFVKTCIFCPNPYISIIVFANTTYSFTTYRIFVGYRVILFKKNILFGDVIHTSEISPNPDTTFPIHIHGINHVIRKGKLIIFILVYRVSLSSF</sequence>
<dbReference type="AlphaFoldDB" id="A0A645FCL9"/>
<organism evidence="1">
    <name type="scientific">bioreactor metagenome</name>
    <dbReference type="NCBI Taxonomy" id="1076179"/>
    <lineage>
        <taxon>unclassified sequences</taxon>
        <taxon>metagenomes</taxon>
        <taxon>ecological metagenomes</taxon>
    </lineage>
</organism>
<comment type="caution">
    <text evidence="1">The sequence shown here is derived from an EMBL/GenBank/DDBJ whole genome shotgun (WGS) entry which is preliminary data.</text>
</comment>
<reference evidence="1" key="1">
    <citation type="submission" date="2019-08" db="EMBL/GenBank/DDBJ databases">
        <authorList>
            <person name="Kucharzyk K."/>
            <person name="Murdoch R.W."/>
            <person name="Higgins S."/>
            <person name="Loffler F."/>
        </authorList>
    </citation>
    <scope>NUCLEOTIDE SEQUENCE</scope>
</reference>
<dbReference type="EMBL" id="VSSQ01058408">
    <property type="protein sequence ID" value="MPN12118.1"/>
    <property type="molecule type" value="Genomic_DNA"/>
</dbReference>
<gene>
    <name evidence="1" type="ORF">SDC9_159430</name>
</gene>
<evidence type="ECO:0000313" key="1">
    <source>
        <dbReference type="EMBL" id="MPN12118.1"/>
    </source>
</evidence>
<accession>A0A645FCL9</accession>
<name>A0A645FCL9_9ZZZZ</name>
<protein>
    <submittedName>
        <fullName evidence="1">Uncharacterized protein</fullName>
    </submittedName>
</protein>